<comment type="caution">
    <text evidence="19">The sequence shown here is derived from an EMBL/GenBank/DDBJ whole genome shotgun (WGS) entry which is preliminary data.</text>
</comment>
<organism evidence="19 20">
    <name type="scientific">Propionimicrobium lymphophilum ACS-093-V-SCH5</name>
    <dbReference type="NCBI Taxonomy" id="883161"/>
    <lineage>
        <taxon>Bacteria</taxon>
        <taxon>Bacillati</taxon>
        <taxon>Actinomycetota</taxon>
        <taxon>Actinomycetes</taxon>
        <taxon>Propionibacteriales</taxon>
        <taxon>Propionibacteriaceae</taxon>
        <taxon>Propionimicrobium</taxon>
    </lineage>
</organism>
<feature type="binding site" evidence="17">
    <location>
        <position position="65"/>
    </location>
    <ligand>
        <name>Mg(2+)</name>
        <dbReference type="ChEBI" id="CHEBI:18420"/>
        <label>1</label>
    </ligand>
</feature>
<dbReference type="Pfam" id="PF01066">
    <property type="entry name" value="CDP-OH_P_transf"/>
    <property type="match status" value="1"/>
</dbReference>
<keyword evidence="17" id="KW-0443">Lipid metabolism</keyword>
<keyword evidence="20" id="KW-1185">Reference proteome</keyword>
<protein>
    <recommendedName>
        <fullName evidence="14 17">Phosphatidylinositol phosphate synthase</fullName>
        <shortName evidence="17">PIP synthase</shortName>
        <ecNumber evidence="17">2.7.8.-</ecNumber>
    </recommendedName>
    <alternativeName>
        <fullName evidence="15 17">CDP-diacylglycerol--D-myo-inositol-3-phosphate 3-phosphatidyltransferase</fullName>
    </alternativeName>
</protein>
<keyword evidence="7 17" id="KW-0808">Transferase</keyword>
<sequence>MLEHLRGYWTKLITPVAKMLMKLGITPDMTTWIGAAVSIATSLIFFPNGWLWQGALVVTVFVLADSLDGTMARLTNQASKWGAFLDSTLDRITDGFVFGSLAIYYASTGEDLTWFAIGIFALIFGQVTSYSKARGESLGYEVKGGLAGRADRLLIGMLGAFLTGIGVEWALPAAFVVLLVLGIITVGQRMWIVKRAYNAEASGRNGQ</sequence>
<dbReference type="HAMAP" id="MF_02241">
    <property type="entry name" value="PIP_synthase"/>
    <property type="match status" value="1"/>
</dbReference>
<feature type="transmembrane region" description="Helical" evidence="17">
    <location>
        <begin position="112"/>
        <end position="130"/>
    </location>
</feature>
<evidence type="ECO:0000256" key="17">
    <source>
        <dbReference type="HAMAP-Rule" id="MF_02241"/>
    </source>
</evidence>
<dbReference type="RefSeq" id="WP_016456546.1">
    <property type="nucleotide sequence ID" value="NZ_KE150269.1"/>
</dbReference>
<dbReference type="Gene3D" id="1.20.120.1760">
    <property type="match status" value="1"/>
</dbReference>
<evidence type="ECO:0000256" key="8">
    <source>
        <dbReference type="ARBA" id="ARBA00022692"/>
    </source>
</evidence>
<evidence type="ECO:0000313" key="19">
    <source>
        <dbReference type="EMBL" id="EPD32171.1"/>
    </source>
</evidence>
<keyword evidence="17" id="KW-0444">Lipid biosynthesis</keyword>
<keyword evidence="17" id="KW-1208">Phospholipid metabolism</keyword>
<evidence type="ECO:0000256" key="5">
    <source>
        <dbReference type="ARBA" id="ARBA00011738"/>
    </source>
</evidence>
<feature type="binding site" evidence="17">
    <location>
        <position position="79"/>
    </location>
    <ligand>
        <name>a CDP-1,2-diacyl-sn-glycerol</name>
        <dbReference type="ChEBI" id="CHEBI:58332"/>
    </ligand>
</feature>
<feature type="binding site" evidence="17">
    <location>
        <position position="86"/>
    </location>
    <ligand>
        <name>Mg(2+)</name>
        <dbReference type="ChEBI" id="CHEBI:18420"/>
        <label>2</label>
    </ligand>
</feature>
<comment type="catalytic activity">
    <reaction evidence="16 17">
        <text>a CDP-1,2-diacyl-sn-glycerol + 1D-myo-inositol 3-phosphate = a 1,2-diacyl-sn-glycero-3-phospho-(1D-myo-inositol-3-phosphate) + CMP + H(+)</text>
        <dbReference type="Rhea" id="RHEA:60504"/>
        <dbReference type="ChEBI" id="CHEBI:15378"/>
        <dbReference type="ChEBI" id="CHEBI:58088"/>
        <dbReference type="ChEBI" id="CHEBI:58332"/>
        <dbReference type="ChEBI" id="CHEBI:58401"/>
        <dbReference type="ChEBI" id="CHEBI:60377"/>
    </reaction>
</comment>
<dbReference type="GO" id="GO:0000287">
    <property type="term" value="F:magnesium ion binding"/>
    <property type="evidence" value="ECO:0007669"/>
    <property type="project" value="UniProtKB-UniRule"/>
</dbReference>
<feature type="binding site" evidence="17">
    <location>
        <position position="86"/>
    </location>
    <ligand>
        <name>Mg(2+)</name>
        <dbReference type="ChEBI" id="CHEBI:18420"/>
        <label>1</label>
    </ligand>
</feature>
<feature type="binding site" evidence="17">
    <location>
        <position position="65"/>
    </location>
    <ligand>
        <name>Mg(2+)</name>
        <dbReference type="ChEBI" id="CHEBI:18420"/>
        <label>2</label>
    </ligand>
</feature>
<dbReference type="GO" id="GO:0016780">
    <property type="term" value="F:phosphotransferase activity, for other substituted phosphate groups"/>
    <property type="evidence" value="ECO:0007669"/>
    <property type="project" value="UniProtKB-UniRule"/>
</dbReference>
<keyword evidence="9 17" id="KW-0479">Metal-binding</keyword>
<dbReference type="GO" id="GO:0005886">
    <property type="term" value="C:plasma membrane"/>
    <property type="evidence" value="ECO:0007669"/>
    <property type="project" value="UniProtKB-SubCell"/>
</dbReference>
<feature type="binding site" evidence="17">
    <location>
        <position position="73"/>
    </location>
    <ligand>
        <name>a CDP-1,2-diacyl-sn-glycerol</name>
        <dbReference type="ChEBI" id="CHEBI:58332"/>
    </ligand>
</feature>
<dbReference type="EC" id="2.7.8.-" evidence="17"/>
<dbReference type="InterPro" id="IPR048254">
    <property type="entry name" value="CDP_ALCOHOL_P_TRANSF_CS"/>
</dbReference>
<keyword evidence="12 17" id="KW-0472">Membrane</keyword>
<evidence type="ECO:0000256" key="4">
    <source>
        <dbReference type="ARBA" id="ARBA00010441"/>
    </source>
</evidence>
<evidence type="ECO:0000256" key="14">
    <source>
        <dbReference type="ARBA" id="ARBA00024082"/>
    </source>
</evidence>
<evidence type="ECO:0000256" key="15">
    <source>
        <dbReference type="ARBA" id="ARBA00033137"/>
    </source>
</evidence>
<evidence type="ECO:0000256" key="18">
    <source>
        <dbReference type="RuleBase" id="RU003750"/>
    </source>
</evidence>
<feature type="active site" description="Proton acceptor" evidence="17">
    <location>
        <position position="90"/>
    </location>
</feature>
<dbReference type="InterPro" id="IPR000462">
    <property type="entry name" value="CDP-OH_P_trans"/>
</dbReference>
<comment type="caution">
    <text evidence="17">Lacks conserved residue(s) required for the propagation of feature annotation.</text>
</comment>
<comment type="function">
    <text evidence="17">Catalyzes the conjugation of the 1'-hydroxyl group of D-myo-inositol-3-phosphate (also named L-myo-inositol-1-phosphate) with a lipid tail of cytidine diphosphate diacylglycerol (CDP-DAG), forming phosphatidylinositol phosphate (PIP) and CMP. PIP is a precursor of phosphatidylinositol (PI) which is an essential lipid required for cell wall formation.</text>
</comment>
<evidence type="ECO:0000256" key="12">
    <source>
        <dbReference type="ARBA" id="ARBA00023136"/>
    </source>
</evidence>
<evidence type="ECO:0000256" key="6">
    <source>
        <dbReference type="ARBA" id="ARBA00022475"/>
    </source>
</evidence>
<evidence type="ECO:0000313" key="20">
    <source>
        <dbReference type="Proteomes" id="UP000014417"/>
    </source>
</evidence>
<comment type="cofactor">
    <cofactor evidence="17">
        <name>Mg(2+)</name>
        <dbReference type="ChEBI" id="CHEBI:18420"/>
    </cofactor>
    <text evidence="17">Contains a di-nuclear catalytic Mg(2+) center.</text>
</comment>
<gene>
    <name evidence="19" type="ORF">HMPREF9306_01735</name>
</gene>
<dbReference type="HOGENOM" id="CLU_080384_0_1_11"/>
<dbReference type="STRING" id="883161.HMPREF9306_01735"/>
<feature type="binding site" evidence="17">
    <location>
        <position position="90"/>
    </location>
    <ligand>
        <name>Mg(2+)</name>
        <dbReference type="ChEBI" id="CHEBI:18420"/>
        <label>2</label>
    </ligand>
</feature>
<dbReference type="PROSITE" id="PS00379">
    <property type="entry name" value="CDP_ALCOHOL_P_TRANSF"/>
    <property type="match status" value="1"/>
</dbReference>
<dbReference type="InterPro" id="IPR043130">
    <property type="entry name" value="CDP-OH_PTrfase_TM_dom"/>
</dbReference>
<dbReference type="NCBIfam" id="NF045883">
    <property type="entry name" value="PIPSynth"/>
    <property type="match status" value="1"/>
</dbReference>
<dbReference type="InterPro" id="IPR044268">
    <property type="entry name" value="PIP_synthase_PgsA1"/>
</dbReference>
<evidence type="ECO:0000256" key="9">
    <source>
        <dbReference type="ARBA" id="ARBA00022723"/>
    </source>
</evidence>
<comment type="pathway">
    <text evidence="3">Lipid metabolism.</text>
</comment>
<dbReference type="PATRIC" id="fig|883161.3.peg.1723"/>
<proteinExistence type="inferred from homology"/>
<comment type="catalytic activity">
    <reaction evidence="13 17">
        <text>1,2-di-(9Z-octadecenoyl)-sn-glycero-3-cytidine-5'-diphosphate + 1D-myo-inositol 3-phosphate = 1,2-di-(9Z-octadecenoyl)-sn-glycero-3-phospho-(1D-myo-inositol-3-phosphate) + CMP + H(+)</text>
        <dbReference type="Rhea" id="RHEA:61216"/>
        <dbReference type="ChEBI" id="CHEBI:15378"/>
        <dbReference type="ChEBI" id="CHEBI:58401"/>
        <dbReference type="ChEBI" id="CHEBI:60377"/>
        <dbReference type="ChEBI" id="CHEBI:85356"/>
        <dbReference type="ChEBI" id="CHEBI:144472"/>
    </reaction>
</comment>
<dbReference type="AlphaFoldDB" id="S2VZA7"/>
<dbReference type="UniPathway" id="UPA00220"/>
<keyword evidence="11 17" id="KW-1133">Transmembrane helix</keyword>
<evidence type="ECO:0000256" key="1">
    <source>
        <dbReference type="ARBA" id="ARBA00004651"/>
    </source>
</evidence>
<comment type="subunit">
    <text evidence="5 17">Homodimer.</text>
</comment>
<evidence type="ECO:0000256" key="7">
    <source>
        <dbReference type="ARBA" id="ARBA00022679"/>
    </source>
</evidence>
<dbReference type="EMBL" id="AGZR01000009">
    <property type="protein sequence ID" value="EPD32171.1"/>
    <property type="molecule type" value="Genomic_DNA"/>
</dbReference>
<feature type="transmembrane region" description="Helical" evidence="17">
    <location>
        <begin position="20"/>
        <end position="44"/>
    </location>
</feature>
<comment type="similarity">
    <text evidence="4 17 18">Belongs to the CDP-alcohol phosphatidyltransferase class-I family.</text>
</comment>
<feature type="transmembrane region" description="Helical" evidence="17">
    <location>
        <begin position="173"/>
        <end position="192"/>
    </location>
</feature>
<keyword evidence="8 17" id="KW-0812">Transmembrane</keyword>
<name>S2VZA7_9ACTN</name>
<evidence type="ECO:0000256" key="13">
    <source>
        <dbReference type="ARBA" id="ARBA00023935"/>
    </source>
</evidence>
<feature type="binding site" evidence="17">
    <location>
        <position position="68"/>
    </location>
    <ligand>
        <name>Mg(2+)</name>
        <dbReference type="ChEBI" id="CHEBI:18420"/>
        <label>1</label>
    </ligand>
</feature>
<dbReference type="OrthoDB" id="116551at2"/>
<evidence type="ECO:0000256" key="16">
    <source>
        <dbReference type="ARBA" id="ARBA00048865"/>
    </source>
</evidence>
<accession>S2VZA7</accession>
<evidence type="ECO:0000256" key="2">
    <source>
        <dbReference type="ARBA" id="ARBA00004805"/>
    </source>
</evidence>
<evidence type="ECO:0000256" key="3">
    <source>
        <dbReference type="ARBA" id="ARBA00005189"/>
    </source>
</evidence>
<evidence type="ECO:0000256" key="10">
    <source>
        <dbReference type="ARBA" id="ARBA00022842"/>
    </source>
</evidence>
<dbReference type="Proteomes" id="UP000014417">
    <property type="component" value="Unassembled WGS sequence"/>
</dbReference>
<dbReference type="GO" id="GO:0008654">
    <property type="term" value="P:phospholipid biosynthetic process"/>
    <property type="evidence" value="ECO:0007669"/>
    <property type="project" value="UniProtKB-UniRule"/>
</dbReference>
<feature type="binding site" evidence="17">
    <location>
        <position position="69"/>
    </location>
    <ligand>
        <name>a CDP-1,2-diacyl-sn-glycerol</name>
        <dbReference type="ChEBI" id="CHEBI:58332"/>
    </ligand>
</feature>
<evidence type="ECO:0000256" key="11">
    <source>
        <dbReference type="ARBA" id="ARBA00022989"/>
    </source>
</evidence>
<keyword evidence="6 17" id="KW-1003">Cell membrane</keyword>
<keyword evidence="17" id="KW-0594">Phospholipid biosynthesis</keyword>
<reference evidence="19 20" key="1">
    <citation type="submission" date="2013-04" db="EMBL/GenBank/DDBJ databases">
        <title>The Genome Sequence of Propionimicrobium lymphophilum ACS-093-V-SCH5.</title>
        <authorList>
            <consortium name="The Broad Institute Genomics Platform"/>
            <person name="Earl A."/>
            <person name="Ward D."/>
            <person name="Feldgarden M."/>
            <person name="Gevers D."/>
            <person name="Saerens B."/>
            <person name="Vaneechoutte M."/>
            <person name="Walker B."/>
            <person name="Young S."/>
            <person name="Zeng Q."/>
            <person name="Gargeya S."/>
            <person name="Fitzgerald M."/>
            <person name="Haas B."/>
            <person name="Abouelleil A."/>
            <person name="Allen A.W."/>
            <person name="Alvarado L."/>
            <person name="Arachchi H.M."/>
            <person name="Berlin A.M."/>
            <person name="Chapman S.B."/>
            <person name="Gainer-Dewar J."/>
            <person name="Goldberg J."/>
            <person name="Griggs A."/>
            <person name="Gujja S."/>
            <person name="Hansen M."/>
            <person name="Howarth C."/>
            <person name="Imamovic A."/>
            <person name="Ireland A."/>
            <person name="Larimer J."/>
            <person name="McCowan C."/>
            <person name="Murphy C."/>
            <person name="Pearson M."/>
            <person name="Poon T.W."/>
            <person name="Priest M."/>
            <person name="Roberts A."/>
            <person name="Saif S."/>
            <person name="Shea T."/>
            <person name="Sisk P."/>
            <person name="Sykes S."/>
            <person name="Wortman J."/>
            <person name="Nusbaum C."/>
            <person name="Birren B."/>
        </authorList>
    </citation>
    <scope>NUCLEOTIDE SEQUENCE [LARGE SCALE GENOMIC DNA]</scope>
    <source>
        <strain evidence="19 20">ACS-093-V-SCH5</strain>
    </source>
</reference>
<comment type="pathway">
    <text evidence="2 17">Phospholipid metabolism; phosphatidylinositol phosphate biosynthesis.</text>
</comment>
<keyword evidence="10 17" id="KW-0460">Magnesium</keyword>
<comment type="subcellular location">
    <subcellularLocation>
        <location evidence="1 17">Cell membrane</location>
        <topology evidence="1 17">Multi-pass membrane protein</topology>
    </subcellularLocation>
</comment>